<dbReference type="AlphaFoldDB" id="A0AAW0G9H4"/>
<feature type="compositionally biased region" description="Polar residues" evidence="1">
    <location>
        <begin position="7"/>
        <end position="18"/>
    </location>
</feature>
<evidence type="ECO:0000259" key="2">
    <source>
        <dbReference type="PROSITE" id="PS50280"/>
    </source>
</evidence>
<dbReference type="InterPro" id="IPR001214">
    <property type="entry name" value="SET_dom"/>
</dbReference>
<evidence type="ECO:0000313" key="4">
    <source>
        <dbReference type="Proteomes" id="UP001385951"/>
    </source>
</evidence>
<dbReference type="EMBL" id="JASBNA010000008">
    <property type="protein sequence ID" value="KAK7689441.1"/>
    <property type="molecule type" value="Genomic_DNA"/>
</dbReference>
<proteinExistence type="predicted"/>
<dbReference type="SUPFAM" id="SSF82199">
    <property type="entry name" value="SET domain"/>
    <property type="match status" value="1"/>
</dbReference>
<dbReference type="Gene3D" id="2.170.270.10">
    <property type="entry name" value="SET domain"/>
    <property type="match status" value="1"/>
</dbReference>
<feature type="region of interest" description="Disordered" evidence="1">
    <location>
        <begin position="1"/>
        <end position="39"/>
    </location>
</feature>
<organism evidence="3 4">
    <name type="scientific">Cerrena zonata</name>
    <dbReference type="NCBI Taxonomy" id="2478898"/>
    <lineage>
        <taxon>Eukaryota</taxon>
        <taxon>Fungi</taxon>
        <taxon>Dikarya</taxon>
        <taxon>Basidiomycota</taxon>
        <taxon>Agaricomycotina</taxon>
        <taxon>Agaricomycetes</taxon>
        <taxon>Polyporales</taxon>
        <taxon>Cerrenaceae</taxon>
        <taxon>Cerrena</taxon>
    </lineage>
</organism>
<protein>
    <recommendedName>
        <fullName evidence="2">SET domain-containing protein</fullName>
    </recommendedName>
</protein>
<evidence type="ECO:0000313" key="3">
    <source>
        <dbReference type="EMBL" id="KAK7689441.1"/>
    </source>
</evidence>
<accession>A0AAW0G9H4</accession>
<feature type="domain" description="SET" evidence="2">
    <location>
        <begin position="92"/>
        <end position="244"/>
    </location>
</feature>
<name>A0AAW0G9H4_9APHY</name>
<dbReference type="Proteomes" id="UP001385951">
    <property type="component" value="Unassembled WGS sequence"/>
</dbReference>
<dbReference type="SMART" id="SM00317">
    <property type="entry name" value="SET"/>
    <property type="match status" value="1"/>
</dbReference>
<dbReference type="CDD" id="cd20071">
    <property type="entry name" value="SET_SMYD"/>
    <property type="match status" value="1"/>
</dbReference>
<dbReference type="PANTHER" id="PTHR47332">
    <property type="entry name" value="SET DOMAIN-CONTAINING PROTEIN 5"/>
    <property type="match status" value="1"/>
</dbReference>
<keyword evidence="4" id="KW-1185">Reference proteome</keyword>
<reference evidence="3 4" key="1">
    <citation type="submission" date="2022-09" db="EMBL/GenBank/DDBJ databases">
        <authorList>
            <person name="Palmer J.M."/>
        </authorList>
    </citation>
    <scope>NUCLEOTIDE SEQUENCE [LARGE SCALE GENOMIC DNA]</scope>
    <source>
        <strain evidence="3 4">DSM 7382</strain>
    </source>
</reference>
<dbReference type="Pfam" id="PF00856">
    <property type="entry name" value="SET"/>
    <property type="match status" value="1"/>
</dbReference>
<dbReference type="InterPro" id="IPR046341">
    <property type="entry name" value="SET_dom_sf"/>
</dbReference>
<dbReference type="PROSITE" id="PS50280">
    <property type="entry name" value="SET"/>
    <property type="match status" value="1"/>
</dbReference>
<sequence length="277" mass="30798">MTPPSLHKSTLAQDTTTHAKIKIPSKPPPSSDDIPTTLTKNTTTNTLFTTLPPYNDARPNEPITECIIRPEIKDTILAIPGFPHPFTTPDPPRYEIKLIRGAGMGMVATVDLDVGDVILAERPLLVTTQLLQRAGQLPWQHPHHLQRMVVERMPKETAEEFFALHNCKGYTQPSITGIFNTNAIGIGALPGYPADCGAVCKVISRVNHSCSPTATWAFHVESFAVQLRAILPIRKGEEVFVNYGTRGQRLEERQQYLLRRYKFKCACPPVCVPVSRK</sequence>
<dbReference type="PANTHER" id="PTHR47332:SF4">
    <property type="entry name" value="SET DOMAIN-CONTAINING PROTEIN 5"/>
    <property type="match status" value="1"/>
</dbReference>
<evidence type="ECO:0000256" key="1">
    <source>
        <dbReference type="SAM" id="MobiDB-lite"/>
    </source>
</evidence>
<dbReference type="InterPro" id="IPR053185">
    <property type="entry name" value="SET_domain_protein"/>
</dbReference>
<comment type="caution">
    <text evidence="3">The sequence shown here is derived from an EMBL/GenBank/DDBJ whole genome shotgun (WGS) entry which is preliminary data.</text>
</comment>
<gene>
    <name evidence="3" type="ORF">QCA50_007233</name>
</gene>